<feature type="compositionally biased region" description="Low complexity" evidence="1">
    <location>
        <begin position="258"/>
        <end position="272"/>
    </location>
</feature>
<feature type="compositionally biased region" description="Low complexity" evidence="1">
    <location>
        <begin position="118"/>
        <end position="129"/>
    </location>
</feature>
<name>A0A8J2KXB7_9HEXA</name>
<feature type="compositionally biased region" description="Basic and acidic residues" evidence="1">
    <location>
        <begin position="196"/>
        <end position="211"/>
    </location>
</feature>
<feature type="compositionally biased region" description="Polar residues" evidence="1">
    <location>
        <begin position="93"/>
        <end position="105"/>
    </location>
</feature>
<feature type="compositionally biased region" description="Basic and acidic residues" evidence="1">
    <location>
        <begin position="238"/>
        <end position="249"/>
    </location>
</feature>
<protein>
    <submittedName>
        <fullName evidence="2">Uncharacterized protein</fullName>
    </submittedName>
</protein>
<reference evidence="2" key="1">
    <citation type="submission" date="2021-06" db="EMBL/GenBank/DDBJ databases">
        <authorList>
            <person name="Hodson N. C."/>
            <person name="Mongue J. A."/>
            <person name="Jaron S. K."/>
        </authorList>
    </citation>
    <scope>NUCLEOTIDE SEQUENCE</scope>
</reference>
<dbReference type="EMBL" id="CAJVCH010497633">
    <property type="protein sequence ID" value="CAG7821019.1"/>
    <property type="molecule type" value="Genomic_DNA"/>
</dbReference>
<comment type="caution">
    <text evidence="2">The sequence shown here is derived from an EMBL/GenBank/DDBJ whole genome shotgun (WGS) entry which is preliminary data.</text>
</comment>
<feature type="non-terminal residue" evidence="2">
    <location>
        <position position="284"/>
    </location>
</feature>
<dbReference type="AlphaFoldDB" id="A0A8J2KXB7"/>
<dbReference type="Proteomes" id="UP000708208">
    <property type="component" value="Unassembled WGS sequence"/>
</dbReference>
<evidence type="ECO:0000256" key="1">
    <source>
        <dbReference type="SAM" id="MobiDB-lite"/>
    </source>
</evidence>
<feature type="region of interest" description="Disordered" evidence="1">
    <location>
        <begin position="9"/>
        <end position="43"/>
    </location>
</feature>
<proteinExistence type="predicted"/>
<feature type="region of interest" description="Disordered" evidence="1">
    <location>
        <begin position="93"/>
        <end position="164"/>
    </location>
</feature>
<feature type="region of interest" description="Disordered" evidence="1">
    <location>
        <begin position="196"/>
        <end position="284"/>
    </location>
</feature>
<sequence length="284" mass="29795">ILPTGKAFVDVPPGAGSIRTGGHGLRTDNPTPSASKSSSNGQFVPSQVTWSTLIPARSSFYESTSSPVEAETSASTYIVPSHGFLPMKAPSMKTSASLGGTSSALKSWDREKKDPTWLSSSSFSSLPLSEGDQGAGAFSTFSTLSPPEENTPGGTPAPTDRLGQVFKKPSNMNLLRKLWSSTRTAKLNLTHEHQSILRIESKPSSTDRDDVQIGPSSPSSQMPAPGSTRDALGVDVAVFKEDGDDKEGKLSQSEQAGSTKSTNSSSKISPESLILPITLKPSLG</sequence>
<feature type="non-terminal residue" evidence="2">
    <location>
        <position position="1"/>
    </location>
</feature>
<organism evidence="2 3">
    <name type="scientific">Allacma fusca</name>
    <dbReference type="NCBI Taxonomy" id="39272"/>
    <lineage>
        <taxon>Eukaryota</taxon>
        <taxon>Metazoa</taxon>
        <taxon>Ecdysozoa</taxon>
        <taxon>Arthropoda</taxon>
        <taxon>Hexapoda</taxon>
        <taxon>Collembola</taxon>
        <taxon>Symphypleona</taxon>
        <taxon>Sminthuridae</taxon>
        <taxon>Allacma</taxon>
    </lineage>
</organism>
<evidence type="ECO:0000313" key="2">
    <source>
        <dbReference type="EMBL" id="CAG7821019.1"/>
    </source>
</evidence>
<evidence type="ECO:0000313" key="3">
    <source>
        <dbReference type="Proteomes" id="UP000708208"/>
    </source>
</evidence>
<keyword evidence="3" id="KW-1185">Reference proteome</keyword>
<feature type="compositionally biased region" description="Polar residues" evidence="1">
    <location>
        <begin position="28"/>
        <end position="43"/>
    </location>
</feature>
<accession>A0A8J2KXB7</accession>
<gene>
    <name evidence="2" type="ORF">AFUS01_LOCUS31382</name>
</gene>